<dbReference type="Gene3D" id="2.40.50.140">
    <property type="entry name" value="Nucleic acid-binding proteins"/>
    <property type="match status" value="1"/>
</dbReference>
<dbReference type="Pfam" id="PF02565">
    <property type="entry name" value="RecO_C"/>
    <property type="match status" value="1"/>
</dbReference>
<organism evidence="6 7">
    <name type="scientific">Clostridium symbiosum</name>
    <name type="common">Bacteroides symbiosus</name>
    <dbReference type="NCBI Taxonomy" id="1512"/>
    <lineage>
        <taxon>Bacteria</taxon>
        <taxon>Bacillati</taxon>
        <taxon>Bacillota</taxon>
        <taxon>Clostridia</taxon>
        <taxon>Lachnospirales</taxon>
        <taxon>Lachnospiraceae</taxon>
        <taxon>Otoolea</taxon>
    </lineage>
</organism>
<dbReference type="HAMAP" id="MF_00201">
    <property type="entry name" value="RecO"/>
    <property type="match status" value="1"/>
</dbReference>
<keyword evidence="1 4" id="KW-0227">DNA damage</keyword>
<proteinExistence type="inferred from homology"/>
<dbReference type="AlphaFoldDB" id="A0AAW5F4Y6"/>
<gene>
    <name evidence="4 6" type="primary">recO</name>
    <name evidence="6" type="ORF">K5I21_11880</name>
</gene>
<protein>
    <recommendedName>
        <fullName evidence="4">DNA repair protein RecO</fullName>
    </recommendedName>
    <alternativeName>
        <fullName evidence="4">Recombination protein O</fullName>
    </alternativeName>
</protein>
<sequence length="215" mass="24953">MRELVKITGMVLSAFPVGEYDKRLVILTKERGKITAFARGAKRPGSLLRAPSRPFAFGTFSLAEGRDAYNLYGAEIENYFEDLEKDMECACYASYFVEFADYYEREGIEATEMLKLLYQSFRALLRPAIPNRLVQRIFELKAMSLNGEYTERPGRAAGESAVYAWEYVIFSPVEKLYTFLLTDEVFEEFRRCVEDNKKRYIDRKFHSLEILDAIV</sequence>
<dbReference type="SUPFAM" id="SSF50249">
    <property type="entry name" value="Nucleic acid-binding proteins"/>
    <property type="match status" value="1"/>
</dbReference>
<dbReference type="InterPro" id="IPR037278">
    <property type="entry name" value="ARFGAP/RecO"/>
</dbReference>
<reference evidence="6" key="1">
    <citation type="journal article" date="2022" name="Cell Host Microbe">
        <title>Colonization of the live biotherapeutic product VE303 and modulation of the microbiota and metabolites in healthy volunteers.</title>
        <authorList>
            <person name="Dsouza M."/>
            <person name="Menon R."/>
            <person name="Crossette E."/>
            <person name="Bhattarai S.K."/>
            <person name="Schneider J."/>
            <person name="Kim Y.G."/>
            <person name="Reddy S."/>
            <person name="Caballero S."/>
            <person name="Felix C."/>
            <person name="Cornacchione L."/>
            <person name="Hendrickson J."/>
            <person name="Watson A.R."/>
            <person name="Minot S.S."/>
            <person name="Greenfield N."/>
            <person name="Schopf L."/>
            <person name="Szabady R."/>
            <person name="Patarroyo J."/>
            <person name="Smith W."/>
            <person name="Harrison P."/>
            <person name="Kuijper E.J."/>
            <person name="Kelly C.P."/>
            <person name="Olle B."/>
            <person name="Bobilev D."/>
            <person name="Silber J.L."/>
            <person name="Bucci V."/>
            <person name="Roberts B."/>
            <person name="Faith J."/>
            <person name="Norman J.M."/>
        </authorList>
    </citation>
    <scope>NUCLEOTIDE SEQUENCE</scope>
    <source>
        <strain evidence="6">VE303-04</strain>
    </source>
</reference>
<dbReference type="RefSeq" id="WP_055174451.1">
    <property type="nucleotide sequence ID" value="NZ_CYZY01000001.1"/>
</dbReference>
<comment type="caution">
    <text evidence="6">The sequence shown here is derived from an EMBL/GenBank/DDBJ whole genome shotgun (WGS) entry which is preliminary data.</text>
</comment>
<dbReference type="Proteomes" id="UP001203136">
    <property type="component" value="Unassembled WGS sequence"/>
</dbReference>
<dbReference type="EMBL" id="JAINVB010000001">
    <property type="protein sequence ID" value="MCK0086559.1"/>
    <property type="molecule type" value="Genomic_DNA"/>
</dbReference>
<dbReference type="InterPro" id="IPR022572">
    <property type="entry name" value="DNA_rep/recomb_RecO_N"/>
</dbReference>
<dbReference type="GO" id="GO:0006302">
    <property type="term" value="P:double-strand break repair"/>
    <property type="evidence" value="ECO:0007669"/>
    <property type="project" value="TreeGrafter"/>
</dbReference>
<dbReference type="NCBIfam" id="TIGR00613">
    <property type="entry name" value="reco"/>
    <property type="match status" value="1"/>
</dbReference>
<evidence type="ECO:0000256" key="1">
    <source>
        <dbReference type="ARBA" id="ARBA00022763"/>
    </source>
</evidence>
<dbReference type="InterPro" id="IPR003717">
    <property type="entry name" value="RecO"/>
</dbReference>
<evidence type="ECO:0000259" key="5">
    <source>
        <dbReference type="Pfam" id="PF11967"/>
    </source>
</evidence>
<name>A0AAW5F4Y6_CLOSY</name>
<evidence type="ECO:0000313" key="6">
    <source>
        <dbReference type="EMBL" id="MCK0086559.1"/>
    </source>
</evidence>
<dbReference type="SUPFAM" id="SSF57863">
    <property type="entry name" value="ArfGap/RecO-like zinc finger"/>
    <property type="match status" value="1"/>
</dbReference>
<evidence type="ECO:0000256" key="3">
    <source>
        <dbReference type="ARBA" id="ARBA00023204"/>
    </source>
</evidence>
<dbReference type="Pfam" id="PF11967">
    <property type="entry name" value="RecO_N"/>
    <property type="match status" value="1"/>
</dbReference>
<dbReference type="PANTHER" id="PTHR33991:SF1">
    <property type="entry name" value="DNA REPAIR PROTEIN RECO"/>
    <property type="match status" value="1"/>
</dbReference>
<comment type="similarity">
    <text evidence="4">Belongs to the RecO family.</text>
</comment>
<dbReference type="PANTHER" id="PTHR33991">
    <property type="entry name" value="DNA REPAIR PROTEIN RECO"/>
    <property type="match status" value="1"/>
</dbReference>
<comment type="function">
    <text evidence="4">Involved in DNA repair and RecF pathway recombination.</text>
</comment>
<feature type="domain" description="DNA replication/recombination mediator RecO N-terminal" evidence="5">
    <location>
        <begin position="1"/>
        <end position="79"/>
    </location>
</feature>
<dbReference type="GO" id="GO:0006310">
    <property type="term" value="P:DNA recombination"/>
    <property type="evidence" value="ECO:0007669"/>
    <property type="project" value="UniProtKB-UniRule"/>
</dbReference>
<accession>A0AAW5F4Y6</accession>
<evidence type="ECO:0000256" key="2">
    <source>
        <dbReference type="ARBA" id="ARBA00023172"/>
    </source>
</evidence>
<evidence type="ECO:0000313" key="7">
    <source>
        <dbReference type="Proteomes" id="UP001203136"/>
    </source>
</evidence>
<keyword evidence="2 4" id="KW-0233">DNA recombination</keyword>
<dbReference type="GO" id="GO:0043590">
    <property type="term" value="C:bacterial nucleoid"/>
    <property type="evidence" value="ECO:0007669"/>
    <property type="project" value="TreeGrafter"/>
</dbReference>
<evidence type="ECO:0000256" key="4">
    <source>
        <dbReference type="HAMAP-Rule" id="MF_00201"/>
    </source>
</evidence>
<keyword evidence="3 4" id="KW-0234">DNA repair</keyword>
<dbReference type="InterPro" id="IPR012340">
    <property type="entry name" value="NA-bd_OB-fold"/>
</dbReference>